<evidence type="ECO:0000313" key="2">
    <source>
        <dbReference type="Proteomes" id="UP000054217"/>
    </source>
</evidence>
<name>A0A0C3PII8_PISTI</name>
<organism evidence="1 2">
    <name type="scientific">Pisolithus tinctorius Marx 270</name>
    <dbReference type="NCBI Taxonomy" id="870435"/>
    <lineage>
        <taxon>Eukaryota</taxon>
        <taxon>Fungi</taxon>
        <taxon>Dikarya</taxon>
        <taxon>Basidiomycota</taxon>
        <taxon>Agaricomycotina</taxon>
        <taxon>Agaricomycetes</taxon>
        <taxon>Agaricomycetidae</taxon>
        <taxon>Boletales</taxon>
        <taxon>Sclerodermatineae</taxon>
        <taxon>Pisolithaceae</taxon>
        <taxon>Pisolithus</taxon>
    </lineage>
</organism>
<sequence>MGCSMLDQLHNSVTFTNVAPVGCRCTPGALTGTLHPFPSPVCSAKQSGFNSWNPIPLDPTLLCHHHIRKVTLGGRAPWSPDVVSDGLPKTHLCSRRALLGVPI</sequence>
<dbReference type="InParanoid" id="A0A0C3PII8"/>
<evidence type="ECO:0000313" key="1">
    <source>
        <dbReference type="EMBL" id="KIO07919.1"/>
    </source>
</evidence>
<dbReference type="AlphaFoldDB" id="A0A0C3PII8"/>
<reference evidence="2" key="2">
    <citation type="submission" date="2015-01" db="EMBL/GenBank/DDBJ databases">
        <title>Evolutionary Origins and Diversification of the Mycorrhizal Mutualists.</title>
        <authorList>
            <consortium name="DOE Joint Genome Institute"/>
            <consortium name="Mycorrhizal Genomics Consortium"/>
            <person name="Kohler A."/>
            <person name="Kuo A."/>
            <person name="Nagy L.G."/>
            <person name="Floudas D."/>
            <person name="Copeland A."/>
            <person name="Barry K.W."/>
            <person name="Cichocki N."/>
            <person name="Veneault-Fourrey C."/>
            <person name="LaButti K."/>
            <person name="Lindquist E.A."/>
            <person name="Lipzen A."/>
            <person name="Lundell T."/>
            <person name="Morin E."/>
            <person name="Murat C."/>
            <person name="Riley R."/>
            <person name="Ohm R."/>
            <person name="Sun H."/>
            <person name="Tunlid A."/>
            <person name="Henrissat B."/>
            <person name="Grigoriev I.V."/>
            <person name="Hibbett D.S."/>
            <person name="Martin F."/>
        </authorList>
    </citation>
    <scope>NUCLEOTIDE SEQUENCE [LARGE SCALE GENOMIC DNA]</scope>
    <source>
        <strain evidence="2">Marx 270</strain>
    </source>
</reference>
<protein>
    <submittedName>
        <fullName evidence="1">Uncharacterized protein</fullName>
    </submittedName>
</protein>
<proteinExistence type="predicted"/>
<dbReference type="EMBL" id="KN831958">
    <property type="protein sequence ID" value="KIO07919.1"/>
    <property type="molecule type" value="Genomic_DNA"/>
</dbReference>
<dbReference type="HOGENOM" id="CLU_2264808_0_0_1"/>
<gene>
    <name evidence="1" type="ORF">M404DRAFT_376398</name>
</gene>
<dbReference type="Proteomes" id="UP000054217">
    <property type="component" value="Unassembled WGS sequence"/>
</dbReference>
<accession>A0A0C3PII8</accession>
<keyword evidence="2" id="KW-1185">Reference proteome</keyword>
<reference evidence="1 2" key="1">
    <citation type="submission" date="2014-04" db="EMBL/GenBank/DDBJ databases">
        <authorList>
            <consortium name="DOE Joint Genome Institute"/>
            <person name="Kuo A."/>
            <person name="Kohler A."/>
            <person name="Costa M.D."/>
            <person name="Nagy L.G."/>
            <person name="Floudas D."/>
            <person name="Copeland A."/>
            <person name="Barry K.W."/>
            <person name="Cichocki N."/>
            <person name="Veneault-Fourrey C."/>
            <person name="LaButti K."/>
            <person name="Lindquist E.A."/>
            <person name="Lipzen A."/>
            <person name="Lundell T."/>
            <person name="Morin E."/>
            <person name="Murat C."/>
            <person name="Sun H."/>
            <person name="Tunlid A."/>
            <person name="Henrissat B."/>
            <person name="Grigoriev I.V."/>
            <person name="Hibbett D.S."/>
            <person name="Martin F."/>
            <person name="Nordberg H.P."/>
            <person name="Cantor M.N."/>
            <person name="Hua S.X."/>
        </authorList>
    </citation>
    <scope>NUCLEOTIDE SEQUENCE [LARGE SCALE GENOMIC DNA]</scope>
    <source>
        <strain evidence="1 2">Marx 270</strain>
    </source>
</reference>